<feature type="signal peptide" evidence="1">
    <location>
        <begin position="1"/>
        <end position="18"/>
    </location>
</feature>
<dbReference type="OrthoDB" id="9153737at2"/>
<dbReference type="RefSeq" id="WP_138857540.1">
    <property type="nucleotide sequence ID" value="NZ_CP040709.1"/>
</dbReference>
<sequence length="159" mass="16305">MRRLALPLLLAASLSACVSVSPDVRGRHEVQRMAQVQDGTVVSVRQVRIDGHQSGLGATAGAVAGGMAGGSVGGRRDGVVFATLGAILGGVIGNAIERDAGKDSALELIIQLRNGERVAIVQAQGDERFAPGDAVMVISQGRGARVTRALPPVPEHSAR</sequence>
<evidence type="ECO:0000313" key="2">
    <source>
        <dbReference type="EMBL" id="MBB5203402.1"/>
    </source>
</evidence>
<comment type="caution">
    <text evidence="2">The sequence shown here is derived from an EMBL/GenBank/DDBJ whole genome shotgun (WGS) entry which is preliminary data.</text>
</comment>
<proteinExistence type="predicted"/>
<keyword evidence="1" id="KW-0732">Signal</keyword>
<keyword evidence="2" id="KW-0449">Lipoprotein</keyword>
<accession>A0A840S1K2</accession>
<keyword evidence="3" id="KW-1185">Reference proteome</keyword>
<evidence type="ECO:0000313" key="3">
    <source>
        <dbReference type="Proteomes" id="UP000554837"/>
    </source>
</evidence>
<reference evidence="2 3" key="1">
    <citation type="submission" date="2020-08" db="EMBL/GenBank/DDBJ databases">
        <title>Genomic Encyclopedia of Type Strains, Phase IV (KMG-IV): sequencing the most valuable type-strain genomes for metagenomic binning, comparative biology and taxonomic classification.</title>
        <authorList>
            <person name="Goeker M."/>
        </authorList>
    </citation>
    <scope>NUCLEOTIDE SEQUENCE [LARGE SCALE GENOMIC DNA]</scope>
    <source>
        <strain evidence="2 3">DSM 23958</strain>
    </source>
</reference>
<dbReference type="Proteomes" id="UP000554837">
    <property type="component" value="Unassembled WGS sequence"/>
</dbReference>
<organism evidence="2 3">
    <name type="scientific">Inhella inkyongensis</name>
    <dbReference type="NCBI Taxonomy" id="392593"/>
    <lineage>
        <taxon>Bacteria</taxon>
        <taxon>Pseudomonadati</taxon>
        <taxon>Pseudomonadota</taxon>
        <taxon>Betaproteobacteria</taxon>
        <taxon>Burkholderiales</taxon>
        <taxon>Sphaerotilaceae</taxon>
        <taxon>Inhella</taxon>
    </lineage>
</organism>
<dbReference type="GO" id="GO:0019867">
    <property type="term" value="C:outer membrane"/>
    <property type="evidence" value="ECO:0007669"/>
    <property type="project" value="InterPro"/>
</dbReference>
<dbReference type="EMBL" id="JACHHO010000001">
    <property type="protein sequence ID" value="MBB5203402.1"/>
    <property type="molecule type" value="Genomic_DNA"/>
</dbReference>
<name>A0A840S1K2_9BURK</name>
<protein>
    <submittedName>
        <fullName evidence="2">Outer membrane lipoprotein SlyB</fullName>
    </submittedName>
</protein>
<dbReference type="PROSITE" id="PS51257">
    <property type="entry name" value="PROKAR_LIPOPROTEIN"/>
    <property type="match status" value="1"/>
</dbReference>
<dbReference type="AlphaFoldDB" id="A0A840S1K2"/>
<feature type="chain" id="PRO_5032786027" evidence="1">
    <location>
        <begin position="19"/>
        <end position="159"/>
    </location>
</feature>
<gene>
    <name evidence="2" type="ORF">HNQ51_000695</name>
</gene>
<evidence type="ECO:0000256" key="1">
    <source>
        <dbReference type="SAM" id="SignalP"/>
    </source>
</evidence>